<dbReference type="RefSeq" id="WP_386193570.1">
    <property type="nucleotide sequence ID" value="NZ_JBHSBC010000032.1"/>
</dbReference>
<accession>A0ABV8F5Z7</accession>
<organism evidence="1 2">
    <name type="scientific">Streptosporangium jomthongense</name>
    <dbReference type="NCBI Taxonomy" id="1193683"/>
    <lineage>
        <taxon>Bacteria</taxon>
        <taxon>Bacillati</taxon>
        <taxon>Actinomycetota</taxon>
        <taxon>Actinomycetes</taxon>
        <taxon>Streptosporangiales</taxon>
        <taxon>Streptosporangiaceae</taxon>
        <taxon>Streptosporangium</taxon>
    </lineage>
</organism>
<dbReference type="GO" id="GO:0016757">
    <property type="term" value="F:glycosyltransferase activity"/>
    <property type="evidence" value="ECO:0007669"/>
    <property type="project" value="UniProtKB-KW"/>
</dbReference>
<reference evidence="2" key="1">
    <citation type="journal article" date="2019" name="Int. J. Syst. Evol. Microbiol.">
        <title>The Global Catalogue of Microorganisms (GCM) 10K type strain sequencing project: providing services to taxonomists for standard genome sequencing and annotation.</title>
        <authorList>
            <consortium name="The Broad Institute Genomics Platform"/>
            <consortium name="The Broad Institute Genome Sequencing Center for Infectious Disease"/>
            <person name="Wu L."/>
            <person name="Ma J."/>
        </authorList>
    </citation>
    <scope>NUCLEOTIDE SEQUENCE [LARGE SCALE GENOMIC DNA]</scope>
    <source>
        <strain evidence="2">TBRC 7912</strain>
    </source>
</reference>
<dbReference type="EMBL" id="JBHSBC010000032">
    <property type="protein sequence ID" value="MFC3984062.1"/>
    <property type="molecule type" value="Genomic_DNA"/>
</dbReference>
<proteinExistence type="predicted"/>
<name>A0ABV8F5Z7_9ACTN</name>
<evidence type="ECO:0000313" key="1">
    <source>
        <dbReference type="EMBL" id="MFC3984062.1"/>
    </source>
</evidence>
<dbReference type="SUPFAM" id="SSF53271">
    <property type="entry name" value="PRTase-like"/>
    <property type="match status" value="1"/>
</dbReference>
<dbReference type="CDD" id="cd06223">
    <property type="entry name" value="PRTases_typeI"/>
    <property type="match status" value="1"/>
</dbReference>
<keyword evidence="1" id="KW-0328">Glycosyltransferase</keyword>
<dbReference type="InterPro" id="IPR000836">
    <property type="entry name" value="PRTase_dom"/>
</dbReference>
<dbReference type="InterPro" id="IPR029057">
    <property type="entry name" value="PRTase-like"/>
</dbReference>
<gene>
    <name evidence="1" type="ORF">ACFOYY_28285</name>
</gene>
<protein>
    <submittedName>
        <fullName evidence="1">Phosphoribosyltransferase</fullName>
    </submittedName>
</protein>
<comment type="caution">
    <text evidence="1">The sequence shown here is derived from an EMBL/GenBank/DDBJ whole genome shotgun (WGS) entry which is preliminary data.</text>
</comment>
<sequence length="211" mass="23243">MNPGWSRCHPCERHLRSAGAGVADVVVPISYAEKRTQHAHNLAVYKARFPSGEIQTDLLSLFLLFVRDHLGCVAQAARVSAWSHAAVVPSTRNRPGDHPLRSLVGNRLGLPWVELSVNPDIPSEVREFRADWFRVSGGDVGGARVLLLDDTWTTGARVQSVASALKRAGAERVAAVVLGRHVNPGWDGWRPILRETKDRPFRMDRCAVHPG</sequence>
<dbReference type="Proteomes" id="UP001595698">
    <property type="component" value="Unassembled WGS sequence"/>
</dbReference>
<keyword evidence="1" id="KW-0808">Transferase</keyword>
<evidence type="ECO:0000313" key="2">
    <source>
        <dbReference type="Proteomes" id="UP001595698"/>
    </source>
</evidence>
<dbReference type="Gene3D" id="3.40.50.2020">
    <property type="match status" value="1"/>
</dbReference>
<keyword evidence="2" id="KW-1185">Reference proteome</keyword>